<dbReference type="OrthoDB" id="2588098at2759"/>
<sequence>MGQYWLLLNYDLGETLSNLGKLNVGMFESPFEALVPMLKAQEPVTLLAEPQDFYWRMLRRMAKEFGWKRRTRRAIPIGANVPVFDRLPAEIILMILNEMIEDCVDCICLGLCNQRLWSIARGVIMKCLREIDAFNSWAGGRLICVGDYTEPNDLPPEIPFDEYRTDFTDGQDYVHTMYEVADETWPVADYGNSHRHMFIERGLKARGLDFWNIDMDLWKALKGPEFCYSYDDLPSSDNPFLLRNLTTHEGVWAAHRFDIVPATELEKMEKDEKMWKDVNKEVMDEMEDIWSWWLLLNLDAGETSSWPGTFREFMLNKPSFLVEMLDVNKVTLLEEPATYYWEELKRLTKRSGRKRSRRGILNIRVPVSAFDRLPAEIICMIANELTEDCIDCVCFGLTNRRHWSIARGVIEKCLHNIAYLNSYAGDRLMFAGSWMDHDDLPPGIFDEQDLDDLTNEEGYMQHLFLVAEDWPRTKTEAFTHRFVDEGLRSRSVGYRCADLYLWVALQGPEFRGRGDYDRHYPSPDNFRILRNLTTNEYVHESTLFEWTEKKGVPQSPDSLYRVNLGHICAV</sequence>
<gene>
    <name evidence="1" type="ORF">EWM64_g10173</name>
</gene>
<proteinExistence type="predicted"/>
<name>A0A4Y9ZK77_9AGAM</name>
<accession>A0A4Y9ZK77</accession>
<evidence type="ECO:0000313" key="2">
    <source>
        <dbReference type="Proteomes" id="UP000298061"/>
    </source>
</evidence>
<comment type="caution">
    <text evidence="1">The sequence shown here is derived from an EMBL/GenBank/DDBJ whole genome shotgun (WGS) entry which is preliminary data.</text>
</comment>
<dbReference type="EMBL" id="SFCI01002495">
    <property type="protein sequence ID" value="TFY73839.1"/>
    <property type="molecule type" value="Genomic_DNA"/>
</dbReference>
<dbReference type="Proteomes" id="UP000298061">
    <property type="component" value="Unassembled WGS sequence"/>
</dbReference>
<keyword evidence="2" id="KW-1185">Reference proteome</keyword>
<reference evidence="1 2" key="1">
    <citation type="submission" date="2019-02" db="EMBL/GenBank/DDBJ databases">
        <title>Genome sequencing of the rare red list fungi Hericium alpestre (H. flagellum).</title>
        <authorList>
            <person name="Buettner E."/>
            <person name="Kellner H."/>
        </authorList>
    </citation>
    <scope>NUCLEOTIDE SEQUENCE [LARGE SCALE GENOMIC DNA]</scope>
    <source>
        <strain evidence="1 2">DSM 108284</strain>
    </source>
</reference>
<evidence type="ECO:0000313" key="1">
    <source>
        <dbReference type="EMBL" id="TFY73839.1"/>
    </source>
</evidence>
<organism evidence="1 2">
    <name type="scientific">Hericium alpestre</name>
    <dbReference type="NCBI Taxonomy" id="135208"/>
    <lineage>
        <taxon>Eukaryota</taxon>
        <taxon>Fungi</taxon>
        <taxon>Dikarya</taxon>
        <taxon>Basidiomycota</taxon>
        <taxon>Agaricomycotina</taxon>
        <taxon>Agaricomycetes</taxon>
        <taxon>Russulales</taxon>
        <taxon>Hericiaceae</taxon>
        <taxon>Hericium</taxon>
    </lineage>
</organism>
<protein>
    <recommendedName>
        <fullName evidence="3">F-box domain-containing protein</fullName>
    </recommendedName>
</protein>
<dbReference type="AlphaFoldDB" id="A0A4Y9ZK77"/>
<evidence type="ECO:0008006" key="3">
    <source>
        <dbReference type="Google" id="ProtNLM"/>
    </source>
</evidence>